<keyword evidence="2" id="KW-1185">Reference proteome</keyword>
<dbReference type="EMBL" id="JARBJD010000349">
    <property type="protein sequence ID" value="KAK2943390.1"/>
    <property type="molecule type" value="Genomic_DNA"/>
</dbReference>
<reference evidence="1 2" key="1">
    <citation type="journal article" date="2022" name="bioRxiv">
        <title>Genomics of Preaxostyla Flagellates Illuminates Evolutionary Transitions and the Path Towards Mitochondrial Loss.</title>
        <authorList>
            <person name="Novak L.V.F."/>
            <person name="Treitli S.C."/>
            <person name="Pyrih J."/>
            <person name="Halakuc P."/>
            <person name="Pipaliya S.V."/>
            <person name="Vacek V."/>
            <person name="Brzon O."/>
            <person name="Soukal P."/>
            <person name="Eme L."/>
            <person name="Dacks J.B."/>
            <person name="Karnkowska A."/>
            <person name="Elias M."/>
            <person name="Hampl V."/>
        </authorList>
    </citation>
    <scope>NUCLEOTIDE SEQUENCE [LARGE SCALE GENOMIC DNA]</scope>
    <source>
        <strain evidence="1">NAU3</strain>
        <tissue evidence="1">Gut</tissue>
    </source>
</reference>
<comment type="caution">
    <text evidence="1">The sequence shown here is derived from an EMBL/GenBank/DDBJ whole genome shotgun (WGS) entry which is preliminary data.</text>
</comment>
<protein>
    <submittedName>
        <fullName evidence="1">Uncharacterized protein</fullName>
    </submittedName>
</protein>
<gene>
    <name evidence="1" type="ORF">BLNAU_21700</name>
</gene>
<dbReference type="Proteomes" id="UP001281761">
    <property type="component" value="Unassembled WGS sequence"/>
</dbReference>
<name>A0ABQ9WZE1_9EUKA</name>
<sequence>MIYSEDPKYSPFLNWRHKDPISVASIAQVFVSLVSMGRDDFQFDKKLVQKKSSFLCSVTTRVFPSIDVDDFLKAVGQSSTNPAAVDSLSLTRECLRRSSSCQQALLSSKLYPRILSIPLLRDLSVIAEKDVLSGILFILRDGIQITSTDPLYSLTTLDYPHLQSLRDVVLNEVLIPIEPSLVQISRNPHLLSWTIEYNTVLRFLLMIFDVCVFHQPSLHFLCSSHIPMAFQSLLSKLEHVDTHQSVFWLLSRSISRWKESGTNFWRRWRRLFQTLEWEGFRNQLESTLLHEESRRLGRKVRGYSFELLNSLGMNCRSLG</sequence>
<proteinExistence type="predicted"/>
<evidence type="ECO:0000313" key="2">
    <source>
        <dbReference type="Proteomes" id="UP001281761"/>
    </source>
</evidence>
<organism evidence="1 2">
    <name type="scientific">Blattamonas nauphoetae</name>
    <dbReference type="NCBI Taxonomy" id="2049346"/>
    <lineage>
        <taxon>Eukaryota</taxon>
        <taxon>Metamonada</taxon>
        <taxon>Preaxostyla</taxon>
        <taxon>Oxymonadida</taxon>
        <taxon>Blattamonas</taxon>
    </lineage>
</organism>
<accession>A0ABQ9WZE1</accession>
<evidence type="ECO:0000313" key="1">
    <source>
        <dbReference type="EMBL" id="KAK2943390.1"/>
    </source>
</evidence>